<dbReference type="PANTHER" id="PTHR11471:SF54">
    <property type="entry name" value="TNF SUPERFAMILY MEMBER 11"/>
    <property type="match status" value="1"/>
</dbReference>
<comment type="subcellular location">
    <subcellularLocation>
        <location evidence="1">Membrane</location>
    </subcellularLocation>
</comment>
<proteinExistence type="inferred from homology"/>
<dbReference type="PROSITE" id="PS50049">
    <property type="entry name" value="THD_2"/>
    <property type="match status" value="1"/>
</dbReference>
<dbReference type="OrthoDB" id="8783336at2759"/>
<evidence type="ECO:0000313" key="7">
    <source>
        <dbReference type="Proteomes" id="UP000281406"/>
    </source>
</evidence>
<evidence type="ECO:0000259" key="5">
    <source>
        <dbReference type="PROSITE" id="PS50049"/>
    </source>
</evidence>
<dbReference type="EMBL" id="RJVU01057277">
    <property type="protein sequence ID" value="ROK31081.1"/>
    <property type="molecule type" value="Genomic_DNA"/>
</dbReference>
<dbReference type="GO" id="GO:0005164">
    <property type="term" value="F:tumor necrosis factor receptor binding"/>
    <property type="evidence" value="ECO:0007669"/>
    <property type="project" value="InterPro"/>
</dbReference>
<evidence type="ECO:0000256" key="4">
    <source>
        <dbReference type="ARBA" id="ARBA00023136"/>
    </source>
</evidence>
<evidence type="ECO:0000313" key="6">
    <source>
        <dbReference type="EMBL" id="ROK31081.1"/>
    </source>
</evidence>
<gene>
    <name evidence="6" type="ORF">DPX16_4032</name>
</gene>
<dbReference type="GO" id="GO:0006955">
    <property type="term" value="P:immune response"/>
    <property type="evidence" value="ECO:0007669"/>
    <property type="project" value="InterPro"/>
</dbReference>
<dbReference type="InterPro" id="IPR006052">
    <property type="entry name" value="TNF_dom"/>
</dbReference>
<comment type="similarity">
    <text evidence="2">Belongs to the tumor necrosis factor family.</text>
</comment>
<reference evidence="6 7" key="1">
    <citation type="submission" date="2018-10" db="EMBL/GenBank/DDBJ databases">
        <title>Genome assembly for a Yunnan-Guizhou Plateau 3E fish, Anabarilius grahami (Regan), and its evolutionary and genetic applications.</title>
        <authorList>
            <person name="Jiang W."/>
        </authorList>
    </citation>
    <scope>NUCLEOTIDE SEQUENCE [LARGE SCALE GENOMIC DNA]</scope>
    <source>
        <strain evidence="6">AG-KIZ</strain>
        <tissue evidence="6">Muscle</tissue>
    </source>
</reference>
<organism evidence="6 7">
    <name type="scientific">Anabarilius grahami</name>
    <name type="common">Kanglang fish</name>
    <name type="synonym">Barilius grahami</name>
    <dbReference type="NCBI Taxonomy" id="495550"/>
    <lineage>
        <taxon>Eukaryota</taxon>
        <taxon>Metazoa</taxon>
        <taxon>Chordata</taxon>
        <taxon>Craniata</taxon>
        <taxon>Vertebrata</taxon>
        <taxon>Euteleostomi</taxon>
        <taxon>Actinopterygii</taxon>
        <taxon>Neopterygii</taxon>
        <taxon>Teleostei</taxon>
        <taxon>Ostariophysi</taxon>
        <taxon>Cypriniformes</taxon>
        <taxon>Xenocyprididae</taxon>
        <taxon>Xenocypridinae</taxon>
        <taxon>Xenocypridinae incertae sedis</taxon>
        <taxon>Anabarilius</taxon>
    </lineage>
</organism>
<evidence type="ECO:0000256" key="2">
    <source>
        <dbReference type="ARBA" id="ARBA00008670"/>
    </source>
</evidence>
<dbReference type="GO" id="GO:0005615">
    <property type="term" value="C:extracellular space"/>
    <property type="evidence" value="ECO:0007669"/>
    <property type="project" value="UniProtKB-KW"/>
</dbReference>
<dbReference type="AlphaFoldDB" id="A0A3N0XY57"/>
<keyword evidence="7" id="KW-1185">Reference proteome</keyword>
<sequence>MDSAVNARVTVAVSVIGLLQLVSAVTLLLHCTGFITQNSVILLLPIRIPARLLPVSNVSDLFQMDSVTELKNHSEAVIKDTVVSERSTRNVRATIIHWNADQGHLSRFRYHDGRILVQKSGLYYIYAKTCFRHHESLETEAGSGPGSSDAVQLIQYVFHERVTHSAPSRTVLMKTGSTRSWRRGAYDMCCHQQAGLFPLRDGDAVYVSVSNSWMLDPEAEGSYFGAFRISK</sequence>
<dbReference type="SUPFAM" id="SSF49842">
    <property type="entry name" value="TNF-like"/>
    <property type="match status" value="1"/>
</dbReference>
<accession>A0A3N0XY57</accession>
<dbReference type="Gene3D" id="2.60.120.40">
    <property type="match status" value="1"/>
</dbReference>
<name>A0A3N0XY57_ANAGA</name>
<comment type="caution">
    <text evidence="6">The sequence shown here is derived from an EMBL/GenBank/DDBJ whole genome shotgun (WGS) entry which is preliminary data.</text>
</comment>
<dbReference type="InterPro" id="IPR008983">
    <property type="entry name" value="Tumour_necrosis_fac-like_dom"/>
</dbReference>
<dbReference type="Proteomes" id="UP000281406">
    <property type="component" value="Unassembled WGS sequence"/>
</dbReference>
<dbReference type="GO" id="GO:0005125">
    <property type="term" value="F:cytokine activity"/>
    <property type="evidence" value="ECO:0007669"/>
    <property type="project" value="UniProtKB-KW"/>
</dbReference>
<dbReference type="Pfam" id="PF00229">
    <property type="entry name" value="TNF"/>
    <property type="match status" value="1"/>
</dbReference>
<dbReference type="PANTHER" id="PTHR11471">
    <property type="entry name" value="TUMOR NECROSIS FACTOR FAMILY MEMBER"/>
    <property type="match status" value="1"/>
</dbReference>
<protein>
    <submittedName>
        <fullName evidence="6">Tumor necrosis factor ligand superfamily member 11</fullName>
    </submittedName>
</protein>
<dbReference type="SMART" id="SM00207">
    <property type="entry name" value="TNF"/>
    <property type="match status" value="1"/>
</dbReference>
<keyword evidence="3" id="KW-0202">Cytokine</keyword>
<evidence type="ECO:0000256" key="3">
    <source>
        <dbReference type="ARBA" id="ARBA00022514"/>
    </source>
</evidence>
<evidence type="ECO:0000256" key="1">
    <source>
        <dbReference type="ARBA" id="ARBA00004370"/>
    </source>
</evidence>
<feature type="domain" description="THD" evidence="5">
    <location>
        <begin position="66"/>
        <end position="229"/>
    </location>
</feature>
<dbReference type="GO" id="GO:0016020">
    <property type="term" value="C:membrane"/>
    <property type="evidence" value="ECO:0007669"/>
    <property type="project" value="UniProtKB-SubCell"/>
</dbReference>
<keyword evidence="4" id="KW-0472">Membrane</keyword>